<keyword evidence="12" id="KW-1185">Reference proteome</keyword>
<evidence type="ECO:0000256" key="2">
    <source>
        <dbReference type="ARBA" id="ARBA00008661"/>
    </source>
</evidence>
<protein>
    <recommendedName>
        <fullName evidence="10">Hexosyltransferase</fullName>
        <ecNumber evidence="10">2.4.1.-</ecNumber>
    </recommendedName>
</protein>
<evidence type="ECO:0000256" key="7">
    <source>
        <dbReference type="ARBA" id="ARBA00022989"/>
    </source>
</evidence>
<dbReference type="Gene3D" id="3.90.550.50">
    <property type="match status" value="1"/>
</dbReference>
<evidence type="ECO:0000256" key="1">
    <source>
        <dbReference type="ARBA" id="ARBA00004323"/>
    </source>
</evidence>
<accession>A0ABR1AK45</accession>
<evidence type="ECO:0000256" key="8">
    <source>
        <dbReference type="ARBA" id="ARBA00023034"/>
    </source>
</evidence>
<evidence type="ECO:0000313" key="11">
    <source>
        <dbReference type="EMBL" id="KAK6620136.1"/>
    </source>
</evidence>
<keyword evidence="8 10" id="KW-0333">Golgi apparatus</keyword>
<gene>
    <name evidence="11" type="ORF">RUM44_006536</name>
</gene>
<dbReference type="Proteomes" id="UP001359485">
    <property type="component" value="Unassembled WGS sequence"/>
</dbReference>
<comment type="caution">
    <text evidence="11">The sequence shown here is derived from an EMBL/GenBank/DDBJ whole genome shotgun (WGS) entry which is preliminary data.</text>
</comment>
<sequence>MSVPIENQNHHVVLINEFDGDIVQEETKGVSQVSQVLLKYNTAERKTYEDDALMFKVKTLLRWFFLTALLFFPFMFYVPLYFDDNISRKEADVVIYGWGLNTSRSIPLYVIPDNDTALITSSQLCSGPLLLLVVICSAVSHTSERETIRETWGNYSSSNYQLAFLLGTTDNATLQEAVEEESRVHKDVIQENFVDSYNNLTLKSVAMLKYVKNHCENVEFIFKCDDDMFVYLPNLLTLIKVVKEEKLKNILLGKVICGAKPILEVSSKWYTPRYMYHEKVYPRYLSGTGYLMDRQTAVQLYKAALDIPYLHLEDVFITGLCARKAKIKPLQHSGFTYQTRALDPCLYLKNENVITSHRVTVDNMRQLWTGLTNGTSCGVGKSVKKTKMEVAKSIMSKKPRC</sequence>
<dbReference type="EMBL" id="JAWJWF010000048">
    <property type="protein sequence ID" value="KAK6620136.1"/>
    <property type="molecule type" value="Genomic_DNA"/>
</dbReference>
<comment type="similarity">
    <text evidence="2 10">Belongs to the glycosyltransferase 31 family.</text>
</comment>
<reference evidence="11 12" key="1">
    <citation type="submission" date="2023-09" db="EMBL/GenBank/DDBJ databases">
        <title>Genomes of two closely related lineages of the louse Polyplax serrata with different host specificities.</title>
        <authorList>
            <person name="Martinu J."/>
            <person name="Tarabai H."/>
            <person name="Stefka J."/>
            <person name="Hypsa V."/>
        </authorList>
    </citation>
    <scope>NUCLEOTIDE SEQUENCE [LARGE SCALE GENOMIC DNA]</scope>
    <source>
        <strain evidence="11">98ZLc_SE</strain>
    </source>
</reference>
<proteinExistence type="inferred from homology"/>
<dbReference type="PANTHER" id="PTHR11214">
    <property type="entry name" value="BETA-1,3-N-ACETYLGLUCOSAMINYLTRANSFERASE"/>
    <property type="match status" value="1"/>
</dbReference>
<keyword evidence="3 10" id="KW-0328">Glycosyltransferase</keyword>
<evidence type="ECO:0000256" key="10">
    <source>
        <dbReference type="RuleBase" id="RU363063"/>
    </source>
</evidence>
<dbReference type="Pfam" id="PF01762">
    <property type="entry name" value="Galactosyl_T"/>
    <property type="match status" value="1"/>
</dbReference>
<dbReference type="EC" id="2.4.1.-" evidence="10"/>
<keyword evidence="9 10" id="KW-0472">Membrane</keyword>
<dbReference type="InterPro" id="IPR002659">
    <property type="entry name" value="Glyco_trans_31"/>
</dbReference>
<keyword evidence="6 10" id="KW-0735">Signal-anchor</keyword>
<organism evidence="11 12">
    <name type="scientific">Polyplax serrata</name>
    <name type="common">Common mouse louse</name>
    <dbReference type="NCBI Taxonomy" id="468196"/>
    <lineage>
        <taxon>Eukaryota</taxon>
        <taxon>Metazoa</taxon>
        <taxon>Ecdysozoa</taxon>
        <taxon>Arthropoda</taxon>
        <taxon>Hexapoda</taxon>
        <taxon>Insecta</taxon>
        <taxon>Pterygota</taxon>
        <taxon>Neoptera</taxon>
        <taxon>Paraneoptera</taxon>
        <taxon>Psocodea</taxon>
        <taxon>Troctomorpha</taxon>
        <taxon>Phthiraptera</taxon>
        <taxon>Anoplura</taxon>
        <taxon>Polyplacidae</taxon>
        <taxon>Polyplax</taxon>
    </lineage>
</organism>
<keyword evidence="4" id="KW-0808">Transferase</keyword>
<keyword evidence="7 10" id="KW-1133">Transmembrane helix</keyword>
<comment type="subcellular location">
    <subcellularLocation>
        <location evidence="1 10">Golgi apparatus membrane</location>
        <topology evidence="1 10">Single-pass type II membrane protein</topology>
    </subcellularLocation>
</comment>
<evidence type="ECO:0000256" key="3">
    <source>
        <dbReference type="ARBA" id="ARBA00022676"/>
    </source>
</evidence>
<evidence type="ECO:0000256" key="5">
    <source>
        <dbReference type="ARBA" id="ARBA00022692"/>
    </source>
</evidence>
<name>A0ABR1AK45_POLSC</name>
<evidence type="ECO:0000313" key="12">
    <source>
        <dbReference type="Proteomes" id="UP001359485"/>
    </source>
</evidence>
<dbReference type="PANTHER" id="PTHR11214:SF314">
    <property type="entry name" value="HEXOSYLTRANSFERASE"/>
    <property type="match status" value="1"/>
</dbReference>
<evidence type="ECO:0000256" key="4">
    <source>
        <dbReference type="ARBA" id="ARBA00022679"/>
    </source>
</evidence>
<evidence type="ECO:0000256" key="6">
    <source>
        <dbReference type="ARBA" id="ARBA00022968"/>
    </source>
</evidence>
<evidence type="ECO:0000256" key="9">
    <source>
        <dbReference type="ARBA" id="ARBA00023136"/>
    </source>
</evidence>
<keyword evidence="5 10" id="KW-0812">Transmembrane</keyword>
<feature type="transmembrane region" description="Helical" evidence="10">
    <location>
        <begin position="63"/>
        <end position="82"/>
    </location>
</feature>